<dbReference type="InterPro" id="IPR013187">
    <property type="entry name" value="F-box-assoc_dom_typ3"/>
</dbReference>
<proteinExistence type="predicted"/>
<evidence type="ECO:0000313" key="3">
    <source>
        <dbReference type="EMBL" id="KAF5788134.1"/>
    </source>
</evidence>
<dbReference type="PANTHER" id="PTHR31672:SF6">
    <property type="entry name" value="F-BOX DOMAIN-CONTAINING PROTEIN"/>
    <property type="match status" value="1"/>
</dbReference>
<evidence type="ECO:0000259" key="2">
    <source>
        <dbReference type="Pfam" id="PF08268"/>
    </source>
</evidence>
<name>A0A251TSB3_HELAN</name>
<protein>
    <submittedName>
        <fullName evidence="3 4">F-box domain-containing protein</fullName>
    </submittedName>
</protein>
<feature type="domain" description="F-box" evidence="1">
    <location>
        <begin position="7"/>
        <end position="42"/>
    </location>
</feature>
<reference evidence="4" key="2">
    <citation type="submission" date="2017-02" db="EMBL/GenBank/DDBJ databases">
        <title>Sunflower complete genome.</title>
        <authorList>
            <person name="Langlade N."/>
            <person name="Munos S."/>
        </authorList>
    </citation>
    <scope>NUCLEOTIDE SEQUENCE [LARGE SCALE GENOMIC DNA]</scope>
    <source>
        <tissue evidence="4">Leaves</tissue>
    </source>
</reference>
<dbReference type="OMA" id="ICTSHSA"/>
<dbReference type="NCBIfam" id="TIGR01640">
    <property type="entry name" value="F_box_assoc_1"/>
    <property type="match status" value="1"/>
</dbReference>
<dbReference type="OrthoDB" id="1254521at2759"/>
<organism evidence="4 5">
    <name type="scientific">Helianthus annuus</name>
    <name type="common">Common sunflower</name>
    <dbReference type="NCBI Taxonomy" id="4232"/>
    <lineage>
        <taxon>Eukaryota</taxon>
        <taxon>Viridiplantae</taxon>
        <taxon>Streptophyta</taxon>
        <taxon>Embryophyta</taxon>
        <taxon>Tracheophyta</taxon>
        <taxon>Spermatophyta</taxon>
        <taxon>Magnoliopsida</taxon>
        <taxon>eudicotyledons</taxon>
        <taxon>Gunneridae</taxon>
        <taxon>Pentapetalae</taxon>
        <taxon>asterids</taxon>
        <taxon>campanulids</taxon>
        <taxon>Asterales</taxon>
        <taxon>Asteraceae</taxon>
        <taxon>Asteroideae</taxon>
        <taxon>Heliantheae alliance</taxon>
        <taxon>Heliantheae</taxon>
        <taxon>Helianthus</taxon>
    </lineage>
</organism>
<dbReference type="InterPro" id="IPR017451">
    <property type="entry name" value="F-box-assoc_interact_dom"/>
</dbReference>
<evidence type="ECO:0000259" key="1">
    <source>
        <dbReference type="Pfam" id="PF00646"/>
    </source>
</evidence>
<dbReference type="InterPro" id="IPR050796">
    <property type="entry name" value="SCF_F-box_component"/>
</dbReference>
<sequence>MSGYVCNNLMVNIFEGLPPKSIIRFRSLSKYWHSRLRSPEFIHDHRIRCSKNPPKVLIKHVTCWEYTRKIICTSHSADQLPVHPGSGYIGIPAVEFHNQGRLTEVVGSCNGILCLRDKENIILWNFSIRRKLVIPLHPLLKSTLKPFDGAFGFGFDPITDDYKIVGALLTKKTYIYCLKTKSWCEIVSPYSTSSFVNLLGKACFINGILHWVMSTADPRRFILTFNVSSHVFGRILFPEPWRVSELTTINGCLALASLEKGYYRKIRVMEEYDKTESWTVLFEVEIKGQFHVIQPTTNGDVLVAYNVQSKVYNLRTMSFTKLLLKFGPCRYNIEMETYVESLELLDKDNTVTCGETIFSSA</sequence>
<reference evidence="3 5" key="1">
    <citation type="journal article" date="2017" name="Nature">
        <title>The sunflower genome provides insights into oil metabolism, flowering and Asterid evolution.</title>
        <authorList>
            <person name="Badouin H."/>
            <person name="Gouzy J."/>
            <person name="Grassa C.J."/>
            <person name="Murat F."/>
            <person name="Staton S.E."/>
            <person name="Cottret L."/>
            <person name="Lelandais-Briere C."/>
            <person name="Owens G.L."/>
            <person name="Carrere S."/>
            <person name="Mayjonade B."/>
            <person name="Legrand L."/>
            <person name="Gill N."/>
            <person name="Kane N.C."/>
            <person name="Bowers J.E."/>
            <person name="Hubner S."/>
            <person name="Bellec A."/>
            <person name="Berard A."/>
            <person name="Berges H."/>
            <person name="Blanchet N."/>
            <person name="Boniface M.C."/>
            <person name="Brunel D."/>
            <person name="Catrice O."/>
            <person name="Chaidir N."/>
            <person name="Claudel C."/>
            <person name="Donnadieu C."/>
            <person name="Faraut T."/>
            <person name="Fievet G."/>
            <person name="Helmstetter N."/>
            <person name="King M."/>
            <person name="Knapp S.J."/>
            <person name="Lai Z."/>
            <person name="Le Paslier M.C."/>
            <person name="Lippi Y."/>
            <person name="Lorenzon L."/>
            <person name="Mandel J.R."/>
            <person name="Marage G."/>
            <person name="Marchand G."/>
            <person name="Marquand E."/>
            <person name="Bret-Mestries E."/>
            <person name="Morien E."/>
            <person name="Nambeesan S."/>
            <person name="Nguyen T."/>
            <person name="Pegot-Espagnet P."/>
            <person name="Pouilly N."/>
            <person name="Raftis F."/>
            <person name="Sallet E."/>
            <person name="Schiex T."/>
            <person name="Thomas J."/>
            <person name="Vandecasteele C."/>
            <person name="Vares D."/>
            <person name="Vear F."/>
            <person name="Vautrin S."/>
            <person name="Crespi M."/>
            <person name="Mangin B."/>
            <person name="Burke J.M."/>
            <person name="Salse J."/>
            <person name="Munos S."/>
            <person name="Vincourt P."/>
            <person name="Rieseberg L.H."/>
            <person name="Langlade N.B."/>
        </authorList>
    </citation>
    <scope>NUCLEOTIDE SEQUENCE [LARGE SCALE GENOMIC DNA]</scope>
    <source>
        <strain evidence="5">cv. SF193</strain>
        <tissue evidence="3">Leaves</tissue>
    </source>
</reference>
<dbReference type="FunCoup" id="A0A251TSB3">
    <property type="interactions" value="461"/>
</dbReference>
<accession>A0A251TSB3</accession>
<dbReference type="PANTHER" id="PTHR31672">
    <property type="entry name" value="BNACNNG10540D PROTEIN"/>
    <property type="match status" value="1"/>
</dbReference>
<dbReference type="AlphaFoldDB" id="A0A251TSB3"/>
<reference evidence="3" key="3">
    <citation type="submission" date="2020-06" db="EMBL/GenBank/DDBJ databases">
        <title>Helianthus annuus Genome sequencing and assembly Release 2.</title>
        <authorList>
            <person name="Gouzy J."/>
            <person name="Langlade N."/>
            <person name="Munos S."/>
        </authorList>
    </citation>
    <scope>NUCLEOTIDE SEQUENCE</scope>
    <source>
        <tissue evidence="3">Leaves</tissue>
    </source>
</reference>
<dbReference type="InParanoid" id="A0A251TSB3"/>
<dbReference type="InterPro" id="IPR036047">
    <property type="entry name" value="F-box-like_dom_sf"/>
</dbReference>
<dbReference type="Pfam" id="PF00646">
    <property type="entry name" value="F-box"/>
    <property type="match status" value="1"/>
</dbReference>
<dbReference type="SUPFAM" id="SSF81383">
    <property type="entry name" value="F-box domain"/>
    <property type="match status" value="1"/>
</dbReference>
<dbReference type="EMBL" id="CM007899">
    <property type="protein sequence ID" value="OTG12911.1"/>
    <property type="molecule type" value="Genomic_DNA"/>
</dbReference>
<dbReference type="Proteomes" id="UP000215914">
    <property type="component" value="Chromosome 10"/>
</dbReference>
<dbReference type="Gramene" id="mRNA:HanXRQr2_Chr10g0460621">
    <property type="protein sequence ID" value="CDS:HanXRQr2_Chr10g0460621.1"/>
    <property type="gene ID" value="HanXRQr2_Chr10g0460621"/>
</dbReference>
<dbReference type="EMBL" id="MNCJ02000325">
    <property type="protein sequence ID" value="KAF5788134.1"/>
    <property type="molecule type" value="Genomic_DNA"/>
</dbReference>
<feature type="domain" description="F-box associated beta-propeller type 3" evidence="2">
    <location>
        <begin position="101"/>
        <end position="279"/>
    </location>
</feature>
<evidence type="ECO:0000313" key="4">
    <source>
        <dbReference type="EMBL" id="OTG12911.1"/>
    </source>
</evidence>
<dbReference type="InterPro" id="IPR001810">
    <property type="entry name" value="F-box_dom"/>
</dbReference>
<keyword evidence="5" id="KW-1185">Reference proteome</keyword>
<evidence type="ECO:0000313" key="5">
    <source>
        <dbReference type="Proteomes" id="UP000215914"/>
    </source>
</evidence>
<gene>
    <name evidence="4" type="ORF">HannXRQ_Chr10g0314831</name>
    <name evidence="3" type="ORF">HanXRQr2_Chr10g0460621</name>
</gene>
<dbReference type="Pfam" id="PF08268">
    <property type="entry name" value="FBA_3"/>
    <property type="match status" value="1"/>
</dbReference>